<dbReference type="RefSeq" id="WP_311835387.1">
    <property type="nucleotide sequence ID" value="NZ_JARQBJ010000003.1"/>
</dbReference>
<feature type="region of interest" description="Disordered" evidence="1">
    <location>
        <begin position="28"/>
        <end position="51"/>
    </location>
</feature>
<dbReference type="AlphaFoldDB" id="A0AAW8TZ20"/>
<feature type="chain" id="PRO_5043712513" evidence="2">
    <location>
        <begin position="25"/>
        <end position="627"/>
    </location>
</feature>
<dbReference type="PROSITE" id="PS51257">
    <property type="entry name" value="PROKAR_LIPOPROTEIN"/>
    <property type="match status" value="1"/>
</dbReference>
<dbReference type="Proteomes" id="UP001256711">
    <property type="component" value="Unassembled WGS sequence"/>
</dbReference>
<name>A0AAW8TZ20_9ENTE</name>
<keyword evidence="2" id="KW-0732">Signal</keyword>
<evidence type="ECO:0000256" key="2">
    <source>
        <dbReference type="SAM" id="SignalP"/>
    </source>
</evidence>
<reference evidence="3" key="1">
    <citation type="submission" date="2023-03" db="EMBL/GenBank/DDBJ databases">
        <authorList>
            <person name="Shen W."/>
            <person name="Cai J."/>
        </authorList>
    </citation>
    <scope>NUCLEOTIDE SEQUENCE</scope>
    <source>
        <strain evidence="3">B226-2</strain>
    </source>
</reference>
<accession>A0AAW8TZ20</accession>
<feature type="region of interest" description="Disordered" evidence="1">
    <location>
        <begin position="405"/>
        <end position="438"/>
    </location>
</feature>
<dbReference type="EMBL" id="JARQBJ010000003">
    <property type="protein sequence ID" value="MDT2810244.1"/>
    <property type="molecule type" value="Genomic_DNA"/>
</dbReference>
<protein>
    <submittedName>
        <fullName evidence="3">Carbohydrate-binding domain-containing protein</fullName>
    </submittedName>
</protein>
<evidence type="ECO:0000313" key="3">
    <source>
        <dbReference type="EMBL" id="MDT2810244.1"/>
    </source>
</evidence>
<feature type="signal peptide" evidence="2">
    <location>
        <begin position="1"/>
        <end position="24"/>
    </location>
</feature>
<dbReference type="Pfam" id="PF14262">
    <property type="entry name" value="Cthe_2159"/>
    <property type="match status" value="1"/>
</dbReference>
<gene>
    <name evidence="3" type="ORF">P7H43_07090</name>
</gene>
<dbReference type="InterPro" id="IPR025584">
    <property type="entry name" value="Cthe_2159"/>
</dbReference>
<comment type="caution">
    <text evidence="3">The sequence shown here is derived from an EMBL/GenBank/DDBJ whole genome shotgun (WGS) entry which is preliminary data.</text>
</comment>
<sequence length="627" mass="62832">MNLKKIMASLLVASTVLGACSSKAATSASDSASASKSDNSSAQVENLATSSSSATETLDNYYGTYEEEDLDTSYDEDSATKITLGATSEVTGDGATVADQVVTINAAGTYVVSGTLTDGQLVVNVGKEDKVHLILDGVDITNTSGPAIDIEQGEKIITTLAPDSENTLADGENYELADGETEPDATFYSKEDLVINGSGSLTVAGNYSNGIRSKDDLILISGTYNVTAQNNAIKGKDSVAIRGGDYTLTTTAGDGIQANNAEDAEKGYVAIDGGSFAITSGQDAIQAETNLSLQNAQMTLQTAEGAGSTNLDTEGSYKGLKAGGALVVASGNYELNTADDALHADDTVAINGGTITVATGDDGIHGDNSVTINEGTVTISQSYEGIEASEIYFKGGDVNVTATDDGINAGGGSDTESTGQFGADSFAGGGPGGGDQADDSKFIEVSGGVVQVSAEGDGVDSNGNIIMTGGTLLVNGPVSGGNGALDYNGTFVQSGGTLMAAGTSDMASNISDSSSQTAVDIYFNSNQSAGTLVTLTDSSGKLVAGFVPAKDFANLVISTPDLTQNEALTLAVGGTASQVADNGLVATDSTVEGASTLGTLTLTSVVSNVDQEGNAVSASSMGMGGPR</sequence>
<evidence type="ECO:0000256" key="1">
    <source>
        <dbReference type="SAM" id="MobiDB-lite"/>
    </source>
</evidence>
<organism evidence="3 4">
    <name type="scientific">Enterococcus asini</name>
    <dbReference type="NCBI Taxonomy" id="57732"/>
    <lineage>
        <taxon>Bacteria</taxon>
        <taxon>Bacillati</taxon>
        <taxon>Bacillota</taxon>
        <taxon>Bacilli</taxon>
        <taxon>Lactobacillales</taxon>
        <taxon>Enterococcaceae</taxon>
        <taxon>Enterococcus</taxon>
    </lineage>
</organism>
<evidence type="ECO:0000313" key="4">
    <source>
        <dbReference type="Proteomes" id="UP001256711"/>
    </source>
</evidence>
<proteinExistence type="predicted"/>